<organism evidence="1 2">
    <name type="scientific">Amycolatopsis taiwanensis</name>
    <dbReference type="NCBI Taxonomy" id="342230"/>
    <lineage>
        <taxon>Bacteria</taxon>
        <taxon>Bacillati</taxon>
        <taxon>Actinomycetota</taxon>
        <taxon>Actinomycetes</taxon>
        <taxon>Pseudonocardiales</taxon>
        <taxon>Pseudonocardiaceae</taxon>
        <taxon>Amycolatopsis</taxon>
    </lineage>
</organism>
<dbReference type="SUPFAM" id="SSF51182">
    <property type="entry name" value="RmlC-like cupins"/>
    <property type="match status" value="1"/>
</dbReference>
<sequence>MEHHAVVPIASVAGELLDQAREQHSRRAARTLASTTSIRATVIALASGAVMADHDAPPAATLQVITGRVRLHTADHEWTLDAGELVPIPPQRHGLDALEDSAVLLTVALR</sequence>
<evidence type="ECO:0000313" key="2">
    <source>
        <dbReference type="Proteomes" id="UP001165136"/>
    </source>
</evidence>
<keyword evidence="2" id="KW-1185">Reference proteome</keyword>
<proteinExistence type="predicted"/>
<name>A0A9W6VIR7_9PSEU</name>
<dbReference type="InterPro" id="IPR014710">
    <property type="entry name" value="RmlC-like_jellyroll"/>
</dbReference>
<dbReference type="Gene3D" id="2.60.120.10">
    <property type="entry name" value="Jelly Rolls"/>
    <property type="match status" value="1"/>
</dbReference>
<dbReference type="InterPro" id="IPR011051">
    <property type="entry name" value="RmlC_Cupin_sf"/>
</dbReference>
<reference evidence="1" key="1">
    <citation type="submission" date="2023-03" db="EMBL/GenBank/DDBJ databases">
        <title>Amycolatopsis taiwanensis NBRC 103393.</title>
        <authorList>
            <person name="Ichikawa N."/>
            <person name="Sato H."/>
            <person name="Tonouchi N."/>
        </authorList>
    </citation>
    <scope>NUCLEOTIDE SEQUENCE</scope>
    <source>
        <strain evidence="1">NBRC 103393</strain>
    </source>
</reference>
<dbReference type="AlphaFoldDB" id="A0A9W6VIR7"/>
<dbReference type="RefSeq" id="WP_027941794.1">
    <property type="nucleotide sequence ID" value="NZ_BSTI01000009.1"/>
</dbReference>
<comment type="caution">
    <text evidence="1">The sequence shown here is derived from an EMBL/GenBank/DDBJ whole genome shotgun (WGS) entry which is preliminary data.</text>
</comment>
<evidence type="ECO:0000313" key="1">
    <source>
        <dbReference type="EMBL" id="GLY67746.1"/>
    </source>
</evidence>
<accession>A0A9W6VIR7</accession>
<dbReference type="PANTHER" id="PTHR37694">
    <property type="entry name" value="SLR8022 PROTEIN"/>
    <property type="match status" value="1"/>
</dbReference>
<dbReference type="Proteomes" id="UP001165136">
    <property type="component" value="Unassembled WGS sequence"/>
</dbReference>
<dbReference type="PANTHER" id="PTHR37694:SF1">
    <property type="entry name" value="SLR8022 PROTEIN"/>
    <property type="match status" value="1"/>
</dbReference>
<dbReference type="EMBL" id="BSTI01000009">
    <property type="protein sequence ID" value="GLY67746.1"/>
    <property type="molecule type" value="Genomic_DNA"/>
</dbReference>
<gene>
    <name evidence="1" type="ORF">Atai01_43650</name>
</gene>
<protein>
    <submittedName>
        <fullName evidence="1">LuxR family transcriptional regulator</fullName>
    </submittedName>
</protein>